<sequence length="762" mass="84636">MIPEGAPTNSNPTRVLHTRLKVFWLQSINSIFNKLVSSRHVSPRIQFKISQSLWSIYNSSRAEQYKIQTEFHNDSYNNSMIQRNDRSDRRFLTFPAVHPCSAISPSTILNSLITLSRDICSYQSKFYPTHRKIVRETLRQIGVLLIFFEEIQDCGPNFSDSAVLCFSELHLALQKIQFLLQDCTREGARIRVLTKASFVVTQFRASIRTIATVLDVLPLRTINVSSEIKEIIELVAKQARKAKLEIDPDDEMAMNRVISILDQLKNRIEPDRSFIEGVLNYLEIKSWSECQSEITFLDEEICIECADGDEREIPSLSSLVGFMCYCRGVLFETGEYGTFDQTERMCNLVTPSFLNPEDFRCPISLELMTDPVTVSTGQTYDRVSIQKWLQAGNLLCPKTGEILTNTELVPNSSLRKLIQHFCSENGVSLSTSRKKNRDITRTIVAGSPSAAEAIKLLSEFISNRLYFGTEAQKNKAAYEIRLLAKSNIFNRSCLVESGTVPPLLKLVESTDSSIQENAISALLKLSKHSSGKTAIIENGGLQPILRVLEKGVKLENRQISAATIFYLSSVHQYRKLIGSTPGCIQSLVDLIKDGTTCGKKNAVVAIFGLLLHHSNHQRALSAGVVPILFDILASSNVDDLVTDSLAVLSTLAESSAGSISILQASPLPPVISILQSSTSRGRKEFCVSILLSLCMNCGVDAVSELAKNPSVMPLLYSVTTDGSSQSSKKARSLIRIVHTFQETSSSGLKNSAASQERFIHVR</sequence>
<gene>
    <name evidence="1" type="ORF">Vadar_019702</name>
</gene>
<protein>
    <submittedName>
        <fullName evidence="1">Uncharacterized protein</fullName>
    </submittedName>
</protein>
<comment type="caution">
    <text evidence="1">The sequence shown here is derived from an EMBL/GenBank/DDBJ whole genome shotgun (WGS) entry which is preliminary data.</text>
</comment>
<dbReference type="EMBL" id="CM037159">
    <property type="protein sequence ID" value="KAH7866384.1"/>
    <property type="molecule type" value="Genomic_DNA"/>
</dbReference>
<reference evidence="1 2" key="1">
    <citation type="journal article" date="2021" name="Hortic Res">
        <title>High-quality reference genome and annotation aids understanding of berry development for evergreen blueberry (Vaccinium darrowii).</title>
        <authorList>
            <person name="Yu J."/>
            <person name="Hulse-Kemp A.M."/>
            <person name="Babiker E."/>
            <person name="Staton M."/>
        </authorList>
    </citation>
    <scope>NUCLEOTIDE SEQUENCE [LARGE SCALE GENOMIC DNA]</scope>
    <source>
        <strain evidence="2">cv. NJ 8807/NJ 8810</strain>
        <tissue evidence="1">Young leaf</tissue>
    </source>
</reference>
<evidence type="ECO:0000313" key="2">
    <source>
        <dbReference type="Proteomes" id="UP000828048"/>
    </source>
</evidence>
<organism evidence="1 2">
    <name type="scientific">Vaccinium darrowii</name>
    <dbReference type="NCBI Taxonomy" id="229202"/>
    <lineage>
        <taxon>Eukaryota</taxon>
        <taxon>Viridiplantae</taxon>
        <taxon>Streptophyta</taxon>
        <taxon>Embryophyta</taxon>
        <taxon>Tracheophyta</taxon>
        <taxon>Spermatophyta</taxon>
        <taxon>Magnoliopsida</taxon>
        <taxon>eudicotyledons</taxon>
        <taxon>Gunneridae</taxon>
        <taxon>Pentapetalae</taxon>
        <taxon>asterids</taxon>
        <taxon>Ericales</taxon>
        <taxon>Ericaceae</taxon>
        <taxon>Vaccinioideae</taxon>
        <taxon>Vaccinieae</taxon>
        <taxon>Vaccinium</taxon>
    </lineage>
</organism>
<proteinExistence type="predicted"/>
<keyword evidence="2" id="KW-1185">Reference proteome</keyword>
<name>A0ACB7ZLK2_9ERIC</name>
<evidence type="ECO:0000313" key="1">
    <source>
        <dbReference type="EMBL" id="KAH7866384.1"/>
    </source>
</evidence>
<dbReference type="Proteomes" id="UP000828048">
    <property type="component" value="Chromosome 9"/>
</dbReference>
<accession>A0ACB7ZLK2</accession>